<dbReference type="SUPFAM" id="SSF52172">
    <property type="entry name" value="CheY-like"/>
    <property type="match status" value="1"/>
</dbReference>
<dbReference type="GO" id="GO:0000160">
    <property type="term" value="P:phosphorelay signal transduction system"/>
    <property type="evidence" value="ECO:0007669"/>
    <property type="project" value="InterPro"/>
</dbReference>
<accession>A0A3B0UJZ4</accession>
<reference evidence="3" key="1">
    <citation type="submission" date="2018-06" db="EMBL/GenBank/DDBJ databases">
        <authorList>
            <person name="Zhirakovskaya E."/>
        </authorList>
    </citation>
    <scope>NUCLEOTIDE SEQUENCE</scope>
</reference>
<sequence length="100" mass="11134">MDRKKILIVDDEKGFTNMLSLNLESTGDYDVCVENEATHAMESVCQFGPDLILLDVVMPNLEGPDVATQIRNNEDFSDVPIVFLTATVTKEEVEQSNGRI</sequence>
<dbReference type="Gene3D" id="3.40.50.2300">
    <property type="match status" value="1"/>
</dbReference>
<dbReference type="PANTHER" id="PTHR44591:SF3">
    <property type="entry name" value="RESPONSE REGULATORY DOMAIN-CONTAINING PROTEIN"/>
    <property type="match status" value="1"/>
</dbReference>
<evidence type="ECO:0000256" key="1">
    <source>
        <dbReference type="ARBA" id="ARBA00022553"/>
    </source>
</evidence>
<protein>
    <recommendedName>
        <fullName evidence="2">Response regulatory domain-containing protein</fullName>
    </recommendedName>
</protein>
<feature type="non-terminal residue" evidence="3">
    <location>
        <position position="100"/>
    </location>
</feature>
<dbReference type="SMART" id="SM00448">
    <property type="entry name" value="REC"/>
    <property type="match status" value="1"/>
</dbReference>
<dbReference type="InterPro" id="IPR050595">
    <property type="entry name" value="Bact_response_regulator"/>
</dbReference>
<dbReference type="EMBL" id="UOEN01000506">
    <property type="protein sequence ID" value="VAW19866.1"/>
    <property type="molecule type" value="Genomic_DNA"/>
</dbReference>
<feature type="domain" description="Response regulatory" evidence="2">
    <location>
        <begin position="5"/>
        <end position="100"/>
    </location>
</feature>
<name>A0A3B0UJZ4_9ZZZZ</name>
<dbReference type="PANTHER" id="PTHR44591">
    <property type="entry name" value="STRESS RESPONSE REGULATOR PROTEIN 1"/>
    <property type="match status" value="1"/>
</dbReference>
<evidence type="ECO:0000313" key="3">
    <source>
        <dbReference type="EMBL" id="VAW19866.1"/>
    </source>
</evidence>
<dbReference type="PROSITE" id="PS50110">
    <property type="entry name" value="RESPONSE_REGULATORY"/>
    <property type="match status" value="1"/>
</dbReference>
<evidence type="ECO:0000259" key="2">
    <source>
        <dbReference type="PROSITE" id="PS50110"/>
    </source>
</evidence>
<dbReference type="InterPro" id="IPR011006">
    <property type="entry name" value="CheY-like_superfamily"/>
</dbReference>
<dbReference type="InterPro" id="IPR001789">
    <property type="entry name" value="Sig_transdc_resp-reg_receiver"/>
</dbReference>
<keyword evidence="1" id="KW-0597">Phosphoprotein</keyword>
<organism evidence="3">
    <name type="scientific">hydrothermal vent metagenome</name>
    <dbReference type="NCBI Taxonomy" id="652676"/>
    <lineage>
        <taxon>unclassified sequences</taxon>
        <taxon>metagenomes</taxon>
        <taxon>ecological metagenomes</taxon>
    </lineage>
</organism>
<gene>
    <name evidence="3" type="ORF">MNBD_BACTEROID05-771</name>
</gene>
<dbReference type="AlphaFoldDB" id="A0A3B0UJZ4"/>
<dbReference type="Pfam" id="PF00072">
    <property type="entry name" value="Response_reg"/>
    <property type="match status" value="1"/>
</dbReference>
<proteinExistence type="predicted"/>